<dbReference type="RefSeq" id="WP_068716638.1">
    <property type="nucleotide sequence ID" value="NZ_AP014636.1"/>
</dbReference>
<keyword evidence="5 6" id="KW-0472">Membrane</keyword>
<gene>
    <name evidence="8" type="ORF">LDJ79_03480</name>
</gene>
<proteinExistence type="predicted"/>
<evidence type="ECO:0000256" key="5">
    <source>
        <dbReference type="ARBA" id="ARBA00023136"/>
    </source>
</evidence>
<comment type="subcellular location">
    <subcellularLocation>
        <location evidence="1">Cell membrane</location>
        <topology evidence="1">Multi-pass membrane protein</topology>
    </subcellularLocation>
</comment>
<protein>
    <submittedName>
        <fullName evidence="8">Type II secretion system F family protein</fullName>
    </submittedName>
</protein>
<feature type="transmembrane region" description="Helical" evidence="6">
    <location>
        <begin position="85"/>
        <end position="105"/>
    </location>
</feature>
<evidence type="ECO:0000313" key="9">
    <source>
        <dbReference type="Proteomes" id="UP001199044"/>
    </source>
</evidence>
<reference evidence="9" key="1">
    <citation type="submission" date="2023-07" db="EMBL/GenBank/DDBJ databases">
        <title>Molecular identification of indigenous halophilic bacteria isolated from red sea cost, biodegradation of synthetic dyes and assessment of degraded metabolite toxicity.</title>
        <authorList>
            <person name="Chaieb K."/>
            <person name="Altayb H.N."/>
        </authorList>
    </citation>
    <scope>NUCLEOTIDE SEQUENCE [LARGE SCALE GENOMIC DNA]</scope>
    <source>
        <strain evidence="9">K20</strain>
    </source>
</reference>
<comment type="caution">
    <text evidence="8">The sequence shown here is derived from an EMBL/GenBank/DDBJ whole genome shotgun (WGS) entry which is preliminary data.</text>
</comment>
<dbReference type="PANTHER" id="PTHR35007:SF2">
    <property type="entry name" value="PILUS ASSEMBLE PROTEIN"/>
    <property type="match status" value="1"/>
</dbReference>
<evidence type="ECO:0000256" key="6">
    <source>
        <dbReference type="SAM" id="Phobius"/>
    </source>
</evidence>
<evidence type="ECO:0000313" key="8">
    <source>
        <dbReference type="EMBL" id="MCA2015157.1"/>
    </source>
</evidence>
<keyword evidence="2" id="KW-1003">Cell membrane</keyword>
<dbReference type="InterPro" id="IPR018076">
    <property type="entry name" value="T2SS_GspF_dom"/>
</dbReference>
<feature type="domain" description="Type II secretion system protein GspF" evidence="7">
    <location>
        <begin position="150"/>
        <end position="276"/>
    </location>
</feature>
<keyword evidence="3 6" id="KW-0812">Transmembrane</keyword>
<evidence type="ECO:0000256" key="4">
    <source>
        <dbReference type="ARBA" id="ARBA00022989"/>
    </source>
</evidence>
<dbReference type="Proteomes" id="UP001199044">
    <property type="component" value="Unassembled WGS sequence"/>
</dbReference>
<keyword evidence="9" id="KW-1185">Reference proteome</keyword>
<feature type="transmembrane region" description="Helical" evidence="6">
    <location>
        <begin position="111"/>
        <end position="131"/>
    </location>
</feature>
<feature type="transmembrane region" description="Helical" evidence="6">
    <location>
        <begin position="262"/>
        <end position="282"/>
    </location>
</feature>
<evidence type="ECO:0000256" key="2">
    <source>
        <dbReference type="ARBA" id="ARBA00022475"/>
    </source>
</evidence>
<evidence type="ECO:0000256" key="1">
    <source>
        <dbReference type="ARBA" id="ARBA00004651"/>
    </source>
</evidence>
<evidence type="ECO:0000259" key="7">
    <source>
        <dbReference type="Pfam" id="PF00482"/>
    </source>
</evidence>
<evidence type="ECO:0000256" key="3">
    <source>
        <dbReference type="ARBA" id="ARBA00022692"/>
    </source>
</evidence>
<name>A0ABS7YJJ5_9VIBR</name>
<dbReference type="EMBL" id="JAIWIU010000016">
    <property type="protein sequence ID" value="MCA2015157.1"/>
    <property type="molecule type" value="Genomic_DNA"/>
</dbReference>
<feature type="transmembrane region" description="Helical" evidence="6">
    <location>
        <begin position="6"/>
        <end position="24"/>
    </location>
</feature>
<dbReference type="PANTHER" id="PTHR35007">
    <property type="entry name" value="INTEGRAL MEMBRANE PROTEIN-RELATED"/>
    <property type="match status" value="1"/>
</dbReference>
<keyword evidence="4 6" id="KW-1133">Transmembrane helix</keyword>
<dbReference type="Pfam" id="PF00482">
    <property type="entry name" value="T2SSF"/>
    <property type="match status" value="1"/>
</dbReference>
<organism evidence="8 9">
    <name type="scientific">Vibrio tritonius</name>
    <dbReference type="NCBI Taxonomy" id="1435069"/>
    <lineage>
        <taxon>Bacteria</taxon>
        <taxon>Pseudomonadati</taxon>
        <taxon>Pseudomonadota</taxon>
        <taxon>Gammaproteobacteria</taxon>
        <taxon>Vibrionales</taxon>
        <taxon>Vibrionaceae</taxon>
        <taxon>Vibrio</taxon>
    </lineage>
</organism>
<sequence>MDIIALASIGLIVLGLVALFVSALKAKRAKRLEKLNFSEKEKTSINFYGLSEFLNKVFSTNQKDVDDKFIAAGFYELKFSKYFILLKYTAVIGGILAVGILGTVWRLQPSTFIAVEALWIMISLMGPDYYLTFKANSVRKDISNKLPYMLDLMGVCVQTGMTIEAAISYLSHEFKAFDKDLSYILNLVNERSKVVGIEQALNELYKRFPSNEIRSFVMTLNQSIQYGSSIYPVLITLATDIREVQLLHVEEKIGQLSAKMSIPLILFIMIPIVVLIAAPGVMRMLS</sequence>
<accession>A0ABS7YJJ5</accession>